<dbReference type="Pfam" id="PF10544">
    <property type="entry name" value="T5orf172"/>
    <property type="match status" value="1"/>
</dbReference>
<dbReference type="SMART" id="SM00974">
    <property type="entry name" value="T5orf172"/>
    <property type="match status" value="1"/>
</dbReference>
<proteinExistence type="predicted"/>
<keyword evidence="1" id="KW-0175">Coiled coil</keyword>
<dbReference type="Proteomes" id="UP000000488">
    <property type="component" value="Chromosome"/>
</dbReference>
<dbReference type="eggNOG" id="COG3064">
    <property type="taxonomic scope" value="Bacteria"/>
</dbReference>
<dbReference type="KEGG" id="mfu:LILAB_15515"/>
<dbReference type="EMBL" id="CP002830">
    <property type="protein sequence ID" value="AEI65006.1"/>
    <property type="molecule type" value="Genomic_DNA"/>
</dbReference>
<evidence type="ECO:0000313" key="4">
    <source>
        <dbReference type="EMBL" id="AEI65006.1"/>
    </source>
</evidence>
<organism evidence="4 5">
    <name type="scientific">Myxococcus fulvus (strain ATCC BAA-855 / HW-1)</name>
    <dbReference type="NCBI Taxonomy" id="483219"/>
    <lineage>
        <taxon>Bacteria</taxon>
        <taxon>Pseudomonadati</taxon>
        <taxon>Myxococcota</taxon>
        <taxon>Myxococcia</taxon>
        <taxon>Myxococcales</taxon>
        <taxon>Cystobacterineae</taxon>
        <taxon>Myxococcaceae</taxon>
        <taxon>Myxococcus</taxon>
    </lineage>
</organism>
<dbReference type="InterPro" id="IPR018306">
    <property type="entry name" value="Phage_T5_Orf172_DNA-bd"/>
</dbReference>
<evidence type="ECO:0000313" key="5">
    <source>
        <dbReference type="Proteomes" id="UP000000488"/>
    </source>
</evidence>
<feature type="coiled-coil region" evidence="1">
    <location>
        <begin position="36"/>
        <end position="217"/>
    </location>
</feature>
<dbReference type="HOGENOM" id="CLU_024787_2_1_7"/>
<reference evidence="4 5" key="1">
    <citation type="journal article" date="2011" name="J. Bacteriol.">
        <title>Genome sequence of the halotolerant marine bacterium Myxococcus fulvus HW-1.</title>
        <authorList>
            <person name="Li Z.F."/>
            <person name="Li X."/>
            <person name="Liu H."/>
            <person name="Liu X."/>
            <person name="Han K."/>
            <person name="Wu Z.H."/>
            <person name="Hu W."/>
            <person name="Li F.F."/>
            <person name="Li Y.Z."/>
        </authorList>
    </citation>
    <scope>NUCLEOTIDE SEQUENCE [LARGE SCALE GENOMIC DNA]</scope>
    <source>
        <strain evidence="5">ATCC BAA-855 / HW-1</strain>
    </source>
</reference>
<name>F8CH89_MYXFH</name>
<evidence type="ECO:0000256" key="1">
    <source>
        <dbReference type="SAM" id="Coils"/>
    </source>
</evidence>
<sequence>MQPAVWVLGLVSLLSSGLLVFTAARLAAVKRRFKPVLDVEAERQRVLAEVARAQAESTHTIALERNRVAAELTREKEETTHALAAERSRVTTELTRARDEADSAIQSARLNLARSKEEHERAISQQKDQAQAEARRIREQAETAAREAEVRRQQAQVERAQLENTISRLTAELRPLEEEEVLRSYGLYKPIYNLSSSEKYEGRLEDIRERQKALLKNKKAAYCTTEWEVNGSKAEGRKQTERTLKLMLRAFNGEADACVAKVTYKNVKAMEARIQKAADAITDLARIQQCFIDSKYVSLKLDELHLAHEYEEKRQQEKDEQRRIREQMREEETAQRELERARLEAEREARRDEEALRKARAELEQSTGTQQQKLLARIAELELRVADDQERTRIISQAQLTRTGHVYVISNIGSFGEDVFKVGMTRRLVPQDRIDELGDASVPFEFDVHAIIRTQDAPKLEAELHRTFASRRVNRINERKEFFRVSLDEIAEAVREHHGDFELTRVAEAAEYRKSLALIEEERQTAEAKEPTLPTPRRAIA</sequence>
<dbReference type="STRING" id="483219.LILAB_15515"/>
<dbReference type="AlphaFoldDB" id="F8CH89"/>
<protein>
    <recommendedName>
        <fullName evidence="3">Bacteriophage T5 Orf172 DNA-binding domain-containing protein</fullName>
    </recommendedName>
</protein>
<feature type="region of interest" description="Disordered" evidence="2">
    <location>
        <begin position="312"/>
        <end position="336"/>
    </location>
</feature>
<evidence type="ECO:0000259" key="3">
    <source>
        <dbReference type="SMART" id="SM00974"/>
    </source>
</evidence>
<dbReference type="Pfam" id="PF13250">
    <property type="entry name" value="SNIPE"/>
    <property type="match status" value="1"/>
</dbReference>
<accession>F8CH89</accession>
<dbReference type="InterPro" id="IPR025280">
    <property type="entry name" value="SNIPE"/>
</dbReference>
<gene>
    <name evidence="4" type="ordered locus">LILAB_15515</name>
</gene>
<feature type="domain" description="Bacteriophage T5 Orf172 DNA-binding" evidence="3">
    <location>
        <begin position="414"/>
        <end position="497"/>
    </location>
</feature>
<evidence type="ECO:0000256" key="2">
    <source>
        <dbReference type="SAM" id="MobiDB-lite"/>
    </source>
</evidence>